<accession>A0A9P8GEN7</accession>
<reference evidence="2" key="2">
    <citation type="submission" date="2021-08" db="EMBL/GenBank/DDBJ databases">
        <authorList>
            <person name="Gostincar C."/>
            <person name="Sun X."/>
            <person name="Song Z."/>
            <person name="Gunde-Cimerman N."/>
        </authorList>
    </citation>
    <scope>NUCLEOTIDE SEQUENCE</scope>
    <source>
        <strain evidence="2">EXF-8016</strain>
    </source>
</reference>
<feature type="compositionally biased region" description="Basic and acidic residues" evidence="1">
    <location>
        <begin position="50"/>
        <end position="100"/>
    </location>
</feature>
<dbReference type="OrthoDB" id="10544000at2759"/>
<dbReference type="EMBL" id="JAHFYH010000046">
    <property type="protein sequence ID" value="KAH0218738.1"/>
    <property type="molecule type" value="Genomic_DNA"/>
</dbReference>
<reference evidence="2" key="1">
    <citation type="journal article" date="2021" name="J Fungi (Basel)">
        <title>Virulence traits and population genomics of the black yeast Aureobasidium melanogenum.</title>
        <authorList>
            <person name="Cernosa A."/>
            <person name="Sun X."/>
            <person name="Gostincar C."/>
            <person name="Fang C."/>
            <person name="Gunde-Cimerman N."/>
            <person name="Song Z."/>
        </authorList>
    </citation>
    <scope>NUCLEOTIDE SEQUENCE</scope>
    <source>
        <strain evidence="2">EXF-8016</strain>
    </source>
</reference>
<feature type="non-terminal residue" evidence="2">
    <location>
        <position position="164"/>
    </location>
</feature>
<gene>
    <name evidence="2" type="ORF">KCV03_g6271</name>
</gene>
<dbReference type="AlphaFoldDB" id="A0A9P8GEN7"/>
<feature type="compositionally biased region" description="Basic and acidic residues" evidence="1">
    <location>
        <begin position="144"/>
        <end position="154"/>
    </location>
</feature>
<evidence type="ECO:0000313" key="3">
    <source>
        <dbReference type="Proteomes" id="UP000767238"/>
    </source>
</evidence>
<feature type="compositionally biased region" description="Gly residues" evidence="1">
    <location>
        <begin position="105"/>
        <end position="122"/>
    </location>
</feature>
<name>A0A9P8GEN7_AURME</name>
<proteinExistence type="predicted"/>
<organism evidence="2 3">
    <name type="scientific">Aureobasidium melanogenum</name>
    <name type="common">Aureobasidium pullulans var. melanogenum</name>
    <dbReference type="NCBI Taxonomy" id="46634"/>
    <lineage>
        <taxon>Eukaryota</taxon>
        <taxon>Fungi</taxon>
        <taxon>Dikarya</taxon>
        <taxon>Ascomycota</taxon>
        <taxon>Pezizomycotina</taxon>
        <taxon>Dothideomycetes</taxon>
        <taxon>Dothideomycetidae</taxon>
        <taxon>Dothideales</taxon>
        <taxon>Saccotheciaceae</taxon>
        <taxon>Aureobasidium</taxon>
    </lineage>
</organism>
<sequence>MRTSRNLQDGGPGRQGNGSGYRQPPPPGYTRNLQDGGPGRQGNGPTAAQRAEHMRRMQEQEYQRQMRAEAEAIHRQQMREEREFREQMRRDEEMRRREQAMYRGGQQGRGGYSGGGRGGGPGPRYRSKNLQTGPAYMASLEEQETTRQYRENQRRRGGSGCTVM</sequence>
<dbReference type="Proteomes" id="UP000767238">
    <property type="component" value="Unassembled WGS sequence"/>
</dbReference>
<feature type="region of interest" description="Disordered" evidence="1">
    <location>
        <begin position="1"/>
        <end position="164"/>
    </location>
</feature>
<comment type="caution">
    <text evidence="2">The sequence shown here is derived from an EMBL/GenBank/DDBJ whole genome shotgun (WGS) entry which is preliminary data.</text>
</comment>
<evidence type="ECO:0000313" key="2">
    <source>
        <dbReference type="EMBL" id="KAH0218738.1"/>
    </source>
</evidence>
<evidence type="ECO:0000256" key="1">
    <source>
        <dbReference type="SAM" id="MobiDB-lite"/>
    </source>
</evidence>
<feature type="compositionally biased region" description="Gly residues" evidence="1">
    <location>
        <begin position="10"/>
        <end position="19"/>
    </location>
</feature>
<protein>
    <submittedName>
        <fullName evidence="2">Uncharacterized protein</fullName>
    </submittedName>
</protein>